<feature type="compositionally biased region" description="Pro residues" evidence="1">
    <location>
        <begin position="465"/>
        <end position="474"/>
    </location>
</feature>
<feature type="compositionally biased region" description="Basic residues" evidence="1">
    <location>
        <begin position="329"/>
        <end position="342"/>
    </location>
</feature>
<feature type="compositionally biased region" description="Low complexity" evidence="1">
    <location>
        <begin position="548"/>
        <end position="558"/>
    </location>
</feature>
<dbReference type="Gene3D" id="1.10.1740.10">
    <property type="match status" value="1"/>
</dbReference>
<feature type="compositionally biased region" description="Basic and acidic residues" evidence="1">
    <location>
        <begin position="566"/>
        <end position="577"/>
    </location>
</feature>
<keyword evidence="3" id="KW-1185">Reference proteome</keyword>
<name>A0ABP5ESB6_9ACTN</name>
<feature type="region of interest" description="Disordered" evidence="1">
    <location>
        <begin position="266"/>
        <end position="435"/>
    </location>
</feature>
<feature type="compositionally biased region" description="Basic and acidic residues" evidence="1">
    <location>
        <begin position="373"/>
        <end position="394"/>
    </location>
</feature>
<comment type="caution">
    <text evidence="2">The sequence shown here is derived from an EMBL/GenBank/DDBJ whole genome shotgun (WGS) entry which is preliminary data.</text>
</comment>
<feature type="region of interest" description="Disordered" evidence="1">
    <location>
        <begin position="208"/>
        <end position="235"/>
    </location>
</feature>
<feature type="compositionally biased region" description="Basic and acidic residues" evidence="1">
    <location>
        <begin position="531"/>
        <end position="547"/>
    </location>
</feature>
<feature type="compositionally biased region" description="Low complexity" evidence="1">
    <location>
        <begin position="298"/>
        <end position="328"/>
    </location>
</feature>
<sequence length="599" mass="62588">MTTRSEAEQRRGEGSDPDFAVLLREGRGFDRCYDTFAPRLYRYCWSLVEPAHWTHGEKNTDADGGTAEEPAATAVRQTFLAAAELIDELGDRTLFRPWLFSLARAASQRQGFATRSPLADLATVPVERPAVEVARRLPPSHRELLELHLRHALPVSEIAKVLSLDTDIAGELCRAAVRRAADVLSEFAKAPGSVVDMVLSADAMATGSTDTPAANISDASRGRSAQSGGDRPAWTPSDVARLLAVLEPPGPPADLREEILEACTSEERAERRRRAAAELRPLTTDGFPQHRERAEPKAAASSSGTPAPAAASASSGARTPSGTTAGRRTAAHRPAARRRKGNEKRGQEAPKGASARKAAKPGAPRDTARGSAQRREPRKLPRDRITTRDVDRISATEPVAKPTRPPRKEDGRSPNARKDKRAPENKRRRWPASAISGLVTVAASVLLSASAVFMNGDPGDTITDPGPPGLPSPAPLTDELTAEDDPGVGGTISGTGGGRAAGPAPGGSGGGAPQGNPAGPAVGADSGTEAADQREGGAKRGDDRTDPDPTASPSVSASPSPPEDGTPTKEDSGKGGDGDDGSGGGTMAKFFDDLRNFLG</sequence>
<reference evidence="3" key="1">
    <citation type="journal article" date="2019" name="Int. J. Syst. Evol. Microbiol.">
        <title>The Global Catalogue of Microorganisms (GCM) 10K type strain sequencing project: providing services to taxonomists for standard genome sequencing and annotation.</title>
        <authorList>
            <consortium name="The Broad Institute Genomics Platform"/>
            <consortium name="The Broad Institute Genome Sequencing Center for Infectious Disease"/>
            <person name="Wu L."/>
            <person name="Ma J."/>
        </authorList>
    </citation>
    <scope>NUCLEOTIDE SEQUENCE [LARGE SCALE GENOMIC DNA]</scope>
    <source>
        <strain evidence="3">JCM 15313</strain>
    </source>
</reference>
<feature type="compositionally biased region" description="Basic and acidic residues" evidence="1">
    <location>
        <begin position="590"/>
        <end position="599"/>
    </location>
</feature>
<dbReference type="Proteomes" id="UP001501585">
    <property type="component" value="Unassembled WGS sequence"/>
</dbReference>
<accession>A0ABP5ESB6</accession>
<evidence type="ECO:0000313" key="2">
    <source>
        <dbReference type="EMBL" id="GAA2006287.1"/>
    </source>
</evidence>
<dbReference type="RefSeq" id="WP_344164112.1">
    <property type="nucleotide sequence ID" value="NZ_BAAAPC010000016.1"/>
</dbReference>
<protein>
    <submittedName>
        <fullName evidence="2">Uncharacterized protein</fullName>
    </submittedName>
</protein>
<feature type="compositionally biased region" description="Gly residues" evidence="1">
    <location>
        <begin position="487"/>
        <end position="513"/>
    </location>
</feature>
<evidence type="ECO:0000256" key="1">
    <source>
        <dbReference type="SAM" id="MobiDB-lite"/>
    </source>
</evidence>
<gene>
    <name evidence="2" type="ORF">GCM10009799_37260</name>
</gene>
<proteinExistence type="predicted"/>
<feature type="region of interest" description="Disordered" evidence="1">
    <location>
        <begin position="456"/>
        <end position="599"/>
    </location>
</feature>
<feature type="compositionally biased region" description="Low complexity" evidence="1">
    <location>
        <begin position="514"/>
        <end position="524"/>
    </location>
</feature>
<organism evidence="2 3">
    <name type="scientific">Nocardiopsis rhodophaea</name>
    <dbReference type="NCBI Taxonomy" id="280238"/>
    <lineage>
        <taxon>Bacteria</taxon>
        <taxon>Bacillati</taxon>
        <taxon>Actinomycetota</taxon>
        <taxon>Actinomycetes</taxon>
        <taxon>Streptosporangiales</taxon>
        <taxon>Nocardiopsidaceae</taxon>
        <taxon>Nocardiopsis</taxon>
    </lineage>
</organism>
<dbReference type="EMBL" id="BAAAPC010000016">
    <property type="protein sequence ID" value="GAA2006287.1"/>
    <property type="molecule type" value="Genomic_DNA"/>
</dbReference>
<evidence type="ECO:0000313" key="3">
    <source>
        <dbReference type="Proteomes" id="UP001501585"/>
    </source>
</evidence>
<feature type="compositionally biased region" description="Polar residues" evidence="1">
    <location>
        <begin position="208"/>
        <end position="227"/>
    </location>
</feature>